<reference evidence="1 2" key="1">
    <citation type="journal article" date="2024" name="Commun. Biol.">
        <title>Comparative genomic analysis of thermophilic fungi reveals convergent evolutionary adaptations and gene losses.</title>
        <authorList>
            <person name="Steindorff A.S."/>
            <person name="Aguilar-Pontes M.V."/>
            <person name="Robinson A.J."/>
            <person name="Andreopoulos B."/>
            <person name="LaButti K."/>
            <person name="Kuo A."/>
            <person name="Mondo S."/>
            <person name="Riley R."/>
            <person name="Otillar R."/>
            <person name="Haridas S."/>
            <person name="Lipzen A."/>
            <person name="Grimwood J."/>
            <person name="Schmutz J."/>
            <person name="Clum A."/>
            <person name="Reid I.D."/>
            <person name="Moisan M.C."/>
            <person name="Butler G."/>
            <person name="Nguyen T.T.M."/>
            <person name="Dewar K."/>
            <person name="Conant G."/>
            <person name="Drula E."/>
            <person name="Henrissat B."/>
            <person name="Hansel C."/>
            <person name="Singer S."/>
            <person name="Hutchinson M.I."/>
            <person name="de Vries R.P."/>
            <person name="Natvig D.O."/>
            <person name="Powell A.J."/>
            <person name="Tsang A."/>
            <person name="Grigoriev I.V."/>
        </authorList>
    </citation>
    <scope>NUCLEOTIDE SEQUENCE [LARGE SCALE GENOMIC DNA]</scope>
    <source>
        <strain evidence="1 2">ATCC 24622</strain>
    </source>
</reference>
<dbReference type="EMBL" id="JAZHXJ010001855">
    <property type="protein sequence ID" value="KAL1843219.1"/>
    <property type="molecule type" value="Genomic_DNA"/>
</dbReference>
<sequence>MSPRTMLHRLEDLINVDVDDVDNELIKSLPITVHNQTSNQRIMTTELLKPRNEPLLKELVQKYGKEGWEKVFDMAVGKTPTSAVAVPV</sequence>
<proteinExistence type="predicted"/>
<protein>
    <submittedName>
        <fullName evidence="1">Uncharacterized protein</fullName>
    </submittedName>
</protein>
<evidence type="ECO:0000313" key="2">
    <source>
        <dbReference type="Proteomes" id="UP001586593"/>
    </source>
</evidence>
<keyword evidence="2" id="KW-1185">Reference proteome</keyword>
<dbReference type="CDD" id="cd00167">
    <property type="entry name" value="SANT"/>
    <property type="match status" value="1"/>
</dbReference>
<dbReference type="InterPro" id="IPR013785">
    <property type="entry name" value="Aldolase_TIM"/>
</dbReference>
<dbReference type="Gene3D" id="3.20.20.70">
    <property type="entry name" value="Aldolase class I"/>
    <property type="match status" value="1"/>
</dbReference>
<accession>A0ABR3VMU5</accession>
<name>A0ABR3VMU5_9PEZI</name>
<gene>
    <name evidence="1" type="ORF">VTK73DRAFT_2886</name>
</gene>
<comment type="caution">
    <text evidence="1">The sequence shown here is derived from an EMBL/GenBank/DDBJ whole genome shotgun (WGS) entry which is preliminary data.</text>
</comment>
<evidence type="ECO:0000313" key="1">
    <source>
        <dbReference type="EMBL" id="KAL1843219.1"/>
    </source>
</evidence>
<dbReference type="InterPro" id="IPR001005">
    <property type="entry name" value="SANT/Myb"/>
</dbReference>
<dbReference type="Proteomes" id="UP001586593">
    <property type="component" value="Unassembled WGS sequence"/>
</dbReference>
<organism evidence="1 2">
    <name type="scientific">Phialemonium thermophilum</name>
    <dbReference type="NCBI Taxonomy" id="223376"/>
    <lineage>
        <taxon>Eukaryota</taxon>
        <taxon>Fungi</taxon>
        <taxon>Dikarya</taxon>
        <taxon>Ascomycota</taxon>
        <taxon>Pezizomycotina</taxon>
        <taxon>Sordariomycetes</taxon>
        <taxon>Sordariomycetidae</taxon>
        <taxon>Cephalothecales</taxon>
        <taxon>Cephalothecaceae</taxon>
        <taxon>Phialemonium</taxon>
    </lineage>
</organism>